<dbReference type="RefSeq" id="XP_007673514.1">
    <property type="nucleotide sequence ID" value="XM_007675324.1"/>
</dbReference>
<protein>
    <recommendedName>
        <fullName evidence="2">UFSP1/2/DUB catalytic domain-containing protein</fullName>
    </recommendedName>
</protein>
<dbReference type="Pfam" id="PF07910">
    <property type="entry name" value="Peptidase_C78"/>
    <property type="match status" value="1"/>
</dbReference>
<sequence length="300" mass="34015">MKAPVEPARRLGKRELGRYAFEERMPESLATILAAEQDQNACSDVIPVLAQLLERGSHVEHAYLCDPCVTQVYKLRAEGNHFCGYRNIQMLCLATSRLWLTSGLPRDKPTIPCVQSMIEQAWSEAINAHGRDATGGICGTRKHIGTSEAEALLLLHAIECVGTVFRGKTAWAELLDHVEQHFKRAATCSGVKGKIQITDCLPIFLQRPGHSMTIVGFERTRSGERRLLAFDPAWRPPLSTLGRVRNAERCSKWRAYFALLQYEKSERYLRRWKMFETLSIHHGDGHSDEKGTYRKERQPS</sequence>
<keyword evidence="4" id="KW-1185">Reference proteome</keyword>
<dbReference type="Proteomes" id="UP000011761">
    <property type="component" value="Unassembled WGS sequence"/>
</dbReference>
<dbReference type="OMA" id="LEICPNI"/>
<gene>
    <name evidence="3" type="ORF">BAUCODRAFT_31093</name>
</gene>
<dbReference type="OrthoDB" id="288987at2759"/>
<dbReference type="eggNOG" id="KOG4696">
    <property type="taxonomic scope" value="Eukaryota"/>
</dbReference>
<feature type="domain" description="UFSP1/2/DUB catalytic" evidence="2">
    <location>
        <begin position="62"/>
        <end position="275"/>
    </location>
</feature>
<organism evidence="3 4">
    <name type="scientific">Baudoinia panamericana (strain UAMH 10762)</name>
    <name type="common">Angels' share fungus</name>
    <name type="synonym">Baudoinia compniacensis (strain UAMH 10762)</name>
    <dbReference type="NCBI Taxonomy" id="717646"/>
    <lineage>
        <taxon>Eukaryota</taxon>
        <taxon>Fungi</taxon>
        <taxon>Dikarya</taxon>
        <taxon>Ascomycota</taxon>
        <taxon>Pezizomycotina</taxon>
        <taxon>Dothideomycetes</taxon>
        <taxon>Dothideomycetidae</taxon>
        <taxon>Mycosphaerellales</taxon>
        <taxon>Teratosphaeriaceae</taxon>
        <taxon>Baudoinia</taxon>
    </lineage>
</organism>
<dbReference type="KEGG" id="bcom:BAUCODRAFT_31093"/>
<dbReference type="STRING" id="717646.M2NHJ8"/>
<keyword evidence="1" id="KW-0378">Hydrolase</keyword>
<name>M2NHJ8_BAUPA</name>
<dbReference type="AlphaFoldDB" id="M2NHJ8"/>
<dbReference type="Gene3D" id="3.90.70.130">
    <property type="match status" value="1"/>
</dbReference>
<reference evidence="3 4" key="1">
    <citation type="journal article" date="2012" name="PLoS Pathog.">
        <title>Diverse lifestyles and strategies of plant pathogenesis encoded in the genomes of eighteen Dothideomycetes fungi.</title>
        <authorList>
            <person name="Ohm R.A."/>
            <person name="Feau N."/>
            <person name="Henrissat B."/>
            <person name="Schoch C.L."/>
            <person name="Horwitz B.A."/>
            <person name="Barry K.W."/>
            <person name="Condon B.J."/>
            <person name="Copeland A.C."/>
            <person name="Dhillon B."/>
            <person name="Glaser F."/>
            <person name="Hesse C.N."/>
            <person name="Kosti I."/>
            <person name="LaButti K."/>
            <person name="Lindquist E.A."/>
            <person name="Lucas S."/>
            <person name="Salamov A.A."/>
            <person name="Bradshaw R.E."/>
            <person name="Ciuffetti L."/>
            <person name="Hamelin R.C."/>
            <person name="Kema G.H.J."/>
            <person name="Lawrence C."/>
            <person name="Scott J.A."/>
            <person name="Spatafora J.W."/>
            <person name="Turgeon B.G."/>
            <person name="de Wit P.J.G.M."/>
            <person name="Zhong S."/>
            <person name="Goodwin S.B."/>
            <person name="Grigoriev I.V."/>
        </authorList>
    </citation>
    <scope>NUCLEOTIDE SEQUENCE [LARGE SCALE GENOMIC DNA]</scope>
    <source>
        <strain evidence="3 4">UAMH 10762</strain>
    </source>
</reference>
<proteinExistence type="predicted"/>
<dbReference type="EMBL" id="KB445552">
    <property type="protein sequence ID" value="EMC98829.1"/>
    <property type="molecule type" value="Genomic_DNA"/>
</dbReference>
<evidence type="ECO:0000313" key="3">
    <source>
        <dbReference type="EMBL" id="EMC98829.1"/>
    </source>
</evidence>
<evidence type="ECO:0000259" key="2">
    <source>
        <dbReference type="Pfam" id="PF07910"/>
    </source>
</evidence>
<dbReference type="GO" id="GO:0016787">
    <property type="term" value="F:hydrolase activity"/>
    <property type="evidence" value="ECO:0007669"/>
    <property type="project" value="UniProtKB-KW"/>
</dbReference>
<dbReference type="InterPro" id="IPR012462">
    <property type="entry name" value="UFSP1/2_DUB_cat"/>
</dbReference>
<dbReference type="GeneID" id="19111380"/>
<evidence type="ECO:0000313" key="4">
    <source>
        <dbReference type="Proteomes" id="UP000011761"/>
    </source>
</evidence>
<accession>M2NHJ8</accession>
<dbReference type="HOGENOM" id="CLU_013053_0_0_1"/>
<evidence type="ECO:0000256" key="1">
    <source>
        <dbReference type="ARBA" id="ARBA00022801"/>
    </source>
</evidence>